<dbReference type="InterPro" id="IPR000073">
    <property type="entry name" value="AB_hydrolase_1"/>
</dbReference>
<dbReference type="Proteomes" id="UP001178354">
    <property type="component" value="Unassembled WGS sequence"/>
</dbReference>
<reference evidence="15" key="2">
    <citation type="submission" date="2023-08" db="EMBL/GenBank/DDBJ databases">
        <authorList>
            <person name="Luo J."/>
        </authorList>
    </citation>
    <scope>NUCLEOTIDE SEQUENCE</scope>
    <source>
        <strain evidence="15">DSM 25064</strain>
    </source>
</reference>
<evidence type="ECO:0000256" key="1">
    <source>
        <dbReference type="ARBA" id="ARBA00001585"/>
    </source>
</evidence>
<evidence type="ECO:0000256" key="9">
    <source>
        <dbReference type="ARBA" id="ARBA00022801"/>
    </source>
</evidence>
<evidence type="ECO:0000256" key="4">
    <source>
        <dbReference type="ARBA" id="ARBA00012568"/>
    </source>
</evidence>
<dbReference type="SUPFAM" id="SSF53474">
    <property type="entry name" value="alpha/beta-Hydrolases"/>
    <property type="match status" value="1"/>
</dbReference>
<comment type="subcellular location">
    <subcellularLocation>
        <location evidence="2 11">Cytoplasm</location>
    </subcellularLocation>
</comment>
<comment type="catalytic activity">
    <reaction evidence="1 11 13">
        <text>Release of N-terminal proline from a peptide.</text>
        <dbReference type="EC" id="3.4.11.5"/>
    </reaction>
</comment>
<evidence type="ECO:0000256" key="7">
    <source>
        <dbReference type="ARBA" id="ARBA00022490"/>
    </source>
</evidence>
<evidence type="ECO:0000256" key="5">
    <source>
        <dbReference type="ARBA" id="ARBA00021843"/>
    </source>
</evidence>
<dbReference type="PANTHER" id="PTHR43722:SF1">
    <property type="entry name" value="PROLINE IMINOPEPTIDASE"/>
    <property type="match status" value="1"/>
</dbReference>
<evidence type="ECO:0000256" key="13">
    <source>
        <dbReference type="RuleBase" id="RU003421"/>
    </source>
</evidence>
<dbReference type="Gene3D" id="3.40.50.1820">
    <property type="entry name" value="alpha/beta hydrolase"/>
    <property type="match status" value="1"/>
</dbReference>
<dbReference type="NCBIfam" id="TIGR01249">
    <property type="entry name" value="pro_imino_pep_1"/>
    <property type="match status" value="1"/>
</dbReference>
<sequence>MRTFYPRIKPYATHRLAVDSLHTLYVEEVGNPDGIPVVFVHGGPGAGCTENDRRFFDPEKFRIILFDQRGSGRSKPHAELRHNSTPELVADMEKIRIKLKVEQWILFGGSWGSTLSLIYAQAHPGRVMGMILRGIFLCRQQDIHWFYQDGASHVFPDYWKDFVSQIPLAERHNLLDAYHQRLTGNNEIVRMAAAKAWCTWEGRCASFHPNPDLVEHLGSPHTALSMARIEAHYFIHDAFLDENEIIRQVDRLRGIPALIVHGRYDMVCPVDQAFDLCEVWEEARLEVIRDAGHASSEPGTLSALIEATDEMAKTLMDAS</sequence>
<evidence type="ECO:0000256" key="11">
    <source>
        <dbReference type="PIRNR" id="PIRNR006431"/>
    </source>
</evidence>
<evidence type="ECO:0000256" key="6">
    <source>
        <dbReference type="ARBA" id="ARBA00022438"/>
    </source>
</evidence>
<evidence type="ECO:0000256" key="12">
    <source>
        <dbReference type="PIRSR" id="PIRSR006431-1"/>
    </source>
</evidence>
<evidence type="ECO:0000256" key="8">
    <source>
        <dbReference type="ARBA" id="ARBA00022670"/>
    </source>
</evidence>
<dbReference type="GO" id="GO:0005737">
    <property type="term" value="C:cytoplasm"/>
    <property type="evidence" value="ECO:0007669"/>
    <property type="project" value="UniProtKB-SubCell"/>
</dbReference>
<dbReference type="RefSeq" id="WP_305169591.1">
    <property type="nucleotide sequence ID" value="NZ_JAUUUU010000001.1"/>
</dbReference>
<keyword evidence="9 11" id="KW-0378">Hydrolase</keyword>
<dbReference type="InterPro" id="IPR002410">
    <property type="entry name" value="Peptidase_S33"/>
</dbReference>
<dbReference type="GO" id="GO:0004177">
    <property type="term" value="F:aminopeptidase activity"/>
    <property type="evidence" value="ECO:0007669"/>
    <property type="project" value="UniProtKB-UniRule"/>
</dbReference>
<keyword evidence="6 11" id="KW-0031">Aminopeptidase</keyword>
<dbReference type="EC" id="3.4.11.5" evidence="4 11"/>
<evidence type="ECO:0000256" key="3">
    <source>
        <dbReference type="ARBA" id="ARBA00010088"/>
    </source>
</evidence>
<feature type="active site" description="Proton donor" evidence="12">
    <location>
        <position position="293"/>
    </location>
</feature>
<evidence type="ECO:0000256" key="10">
    <source>
        <dbReference type="ARBA" id="ARBA00029605"/>
    </source>
</evidence>
<evidence type="ECO:0000313" key="15">
    <source>
        <dbReference type="EMBL" id="MDP1520079.1"/>
    </source>
</evidence>
<evidence type="ECO:0000256" key="2">
    <source>
        <dbReference type="ARBA" id="ARBA00004496"/>
    </source>
</evidence>
<feature type="domain" description="AB hydrolase-1" evidence="14">
    <location>
        <begin position="36"/>
        <end position="296"/>
    </location>
</feature>
<feature type="active site" evidence="12">
    <location>
        <position position="265"/>
    </location>
</feature>
<evidence type="ECO:0000313" key="16">
    <source>
        <dbReference type="Proteomes" id="UP001178354"/>
    </source>
</evidence>
<keyword evidence="7 11" id="KW-0963">Cytoplasm</keyword>
<dbReference type="PANTHER" id="PTHR43722">
    <property type="entry name" value="PROLINE IMINOPEPTIDASE"/>
    <property type="match status" value="1"/>
</dbReference>
<dbReference type="InterPro" id="IPR005944">
    <property type="entry name" value="Pro_iminopeptidase"/>
</dbReference>
<feature type="active site" description="Nucleophile" evidence="12">
    <location>
        <position position="110"/>
    </location>
</feature>
<name>A0AAW8B1B8_9GAMM</name>
<dbReference type="Pfam" id="PF00561">
    <property type="entry name" value="Abhydrolase_1"/>
    <property type="match status" value="1"/>
</dbReference>
<dbReference type="EMBL" id="JAUUUU010000001">
    <property type="protein sequence ID" value="MDP1520079.1"/>
    <property type="molecule type" value="Genomic_DNA"/>
</dbReference>
<keyword evidence="8 11" id="KW-0645">Protease</keyword>
<keyword evidence="16" id="KW-1185">Reference proteome</keyword>
<dbReference type="PIRSF" id="PIRSF006431">
    <property type="entry name" value="Pept_S33"/>
    <property type="match status" value="1"/>
</dbReference>
<accession>A0AAW8B1B8</accession>
<evidence type="ECO:0000259" key="14">
    <source>
        <dbReference type="Pfam" id="PF00561"/>
    </source>
</evidence>
<gene>
    <name evidence="15" type="primary">pip</name>
    <name evidence="15" type="ORF">Q8A57_03770</name>
</gene>
<dbReference type="AlphaFoldDB" id="A0AAW8B1B8"/>
<organism evidence="15 16">
    <name type="scientific">Porticoccus litoralis</name>
    <dbReference type="NCBI Taxonomy" id="434086"/>
    <lineage>
        <taxon>Bacteria</taxon>
        <taxon>Pseudomonadati</taxon>
        <taxon>Pseudomonadota</taxon>
        <taxon>Gammaproteobacteria</taxon>
        <taxon>Cellvibrionales</taxon>
        <taxon>Porticoccaceae</taxon>
        <taxon>Porticoccus</taxon>
    </lineage>
</organism>
<dbReference type="PRINTS" id="PR00793">
    <property type="entry name" value="PROAMNOPTASE"/>
</dbReference>
<dbReference type="InterPro" id="IPR029058">
    <property type="entry name" value="AB_hydrolase_fold"/>
</dbReference>
<protein>
    <recommendedName>
        <fullName evidence="5 11">Proline iminopeptidase</fullName>
        <shortName evidence="11">PIP</shortName>
        <ecNumber evidence="4 11">3.4.11.5</ecNumber>
    </recommendedName>
    <alternativeName>
        <fullName evidence="10 11">Prolyl aminopeptidase</fullName>
    </alternativeName>
</protein>
<reference evidence="15" key="1">
    <citation type="journal article" date="2010" name="Int. J. Syst. Evol. Microbiol.">
        <title>Porticoccus litoralis gen. nov., sp. nov., a gammaproteobacterium isolated from the Yellow Sea.</title>
        <authorList>
            <person name="Oh H.M."/>
            <person name="Kim H."/>
            <person name="Kim K.M."/>
            <person name="Min G.S."/>
            <person name="Cho J.C."/>
        </authorList>
    </citation>
    <scope>NUCLEOTIDE SEQUENCE</scope>
    <source>
        <strain evidence="15">DSM 25064</strain>
    </source>
</reference>
<dbReference type="GO" id="GO:0006508">
    <property type="term" value="P:proteolysis"/>
    <property type="evidence" value="ECO:0007669"/>
    <property type="project" value="UniProtKB-KW"/>
</dbReference>
<comment type="caution">
    <text evidence="15">The sequence shown here is derived from an EMBL/GenBank/DDBJ whole genome shotgun (WGS) entry which is preliminary data.</text>
</comment>
<comment type="similarity">
    <text evidence="3 11 13">Belongs to the peptidase S33 family.</text>
</comment>
<proteinExistence type="inferred from homology"/>